<name>X1M281_9ZZZZ</name>
<reference evidence="1" key="1">
    <citation type="journal article" date="2014" name="Front. Microbiol.">
        <title>High frequency of phylogenetically diverse reductive dehalogenase-homologous genes in deep subseafloor sedimentary metagenomes.</title>
        <authorList>
            <person name="Kawai M."/>
            <person name="Futagami T."/>
            <person name="Toyoda A."/>
            <person name="Takaki Y."/>
            <person name="Nishi S."/>
            <person name="Hori S."/>
            <person name="Arai W."/>
            <person name="Tsubouchi T."/>
            <person name="Morono Y."/>
            <person name="Uchiyama I."/>
            <person name="Ito T."/>
            <person name="Fujiyama A."/>
            <person name="Inagaki F."/>
            <person name="Takami H."/>
        </authorList>
    </citation>
    <scope>NUCLEOTIDE SEQUENCE</scope>
    <source>
        <strain evidence="1">Expedition CK06-06</strain>
    </source>
</reference>
<dbReference type="EMBL" id="BARV01009093">
    <property type="protein sequence ID" value="GAI12181.1"/>
    <property type="molecule type" value="Genomic_DNA"/>
</dbReference>
<accession>X1M281</accession>
<protein>
    <submittedName>
        <fullName evidence="1">Uncharacterized protein</fullName>
    </submittedName>
</protein>
<dbReference type="AlphaFoldDB" id="X1M281"/>
<comment type="caution">
    <text evidence="1">The sequence shown here is derived from an EMBL/GenBank/DDBJ whole genome shotgun (WGS) entry which is preliminary data.</text>
</comment>
<gene>
    <name evidence="1" type="ORF">S06H3_18062</name>
</gene>
<proteinExistence type="predicted"/>
<organism evidence="1">
    <name type="scientific">marine sediment metagenome</name>
    <dbReference type="NCBI Taxonomy" id="412755"/>
    <lineage>
        <taxon>unclassified sequences</taxon>
        <taxon>metagenomes</taxon>
        <taxon>ecological metagenomes</taxon>
    </lineage>
</organism>
<evidence type="ECO:0000313" key="1">
    <source>
        <dbReference type="EMBL" id="GAI12181.1"/>
    </source>
</evidence>
<sequence>MTNEKPWGYIWTTQDMCIWKGALEVLTITISATHASPQEVTFRDGRDDSSNIVARLFG</sequence>